<dbReference type="InterPro" id="IPR027395">
    <property type="entry name" value="WH_DNA-bd_dom"/>
</dbReference>
<gene>
    <name evidence="2" type="ORF">K7J14_03115</name>
</gene>
<evidence type="ECO:0000313" key="2">
    <source>
        <dbReference type="EMBL" id="MCD1653687.1"/>
    </source>
</evidence>
<protein>
    <submittedName>
        <fullName evidence="2">Transcriptional regulator</fullName>
    </submittedName>
</protein>
<proteinExistence type="predicted"/>
<name>A0AAE3EFN4_9SPIR</name>
<dbReference type="Gene3D" id="1.10.10.10">
    <property type="entry name" value="Winged helix-like DNA-binding domain superfamily/Winged helix DNA-binding domain"/>
    <property type="match status" value="1"/>
</dbReference>
<dbReference type="PANTHER" id="PTHR37318:SF1">
    <property type="entry name" value="BSL7504 PROTEIN"/>
    <property type="match status" value="1"/>
</dbReference>
<dbReference type="PANTHER" id="PTHR37318">
    <property type="entry name" value="BSL7504 PROTEIN"/>
    <property type="match status" value="1"/>
</dbReference>
<evidence type="ECO:0000313" key="3">
    <source>
        <dbReference type="Proteomes" id="UP001198163"/>
    </source>
</evidence>
<accession>A0AAE3EFN4</accession>
<comment type="caution">
    <text evidence="2">The sequence shown here is derived from an EMBL/GenBank/DDBJ whole genome shotgun (WGS) entry which is preliminary data.</text>
</comment>
<sequence length="98" mass="10768">MNRIVHEQSRLKILVHLSSAGGKTAFPAIREALEMTAGNLSIQIKTLEESGYVATEKSFVENKPRTEVSITEEGREALIQYLEEMEALLAGLKAGVKP</sequence>
<dbReference type="AlphaFoldDB" id="A0AAE3EFN4"/>
<dbReference type="Proteomes" id="UP001198163">
    <property type="component" value="Unassembled WGS sequence"/>
</dbReference>
<organism evidence="2 3">
    <name type="scientific">Teretinema zuelzerae</name>
    <dbReference type="NCBI Taxonomy" id="156"/>
    <lineage>
        <taxon>Bacteria</taxon>
        <taxon>Pseudomonadati</taxon>
        <taxon>Spirochaetota</taxon>
        <taxon>Spirochaetia</taxon>
        <taxon>Spirochaetales</taxon>
        <taxon>Treponemataceae</taxon>
        <taxon>Teretinema</taxon>
    </lineage>
</organism>
<dbReference type="RefSeq" id="WP_230752987.1">
    <property type="nucleotide sequence ID" value="NZ_JAINWA010000001.1"/>
</dbReference>
<evidence type="ECO:0000259" key="1">
    <source>
        <dbReference type="Pfam" id="PF13601"/>
    </source>
</evidence>
<dbReference type="InterPro" id="IPR036388">
    <property type="entry name" value="WH-like_DNA-bd_sf"/>
</dbReference>
<dbReference type="Pfam" id="PF13601">
    <property type="entry name" value="HTH_34"/>
    <property type="match status" value="1"/>
</dbReference>
<dbReference type="SUPFAM" id="SSF46785">
    <property type="entry name" value="Winged helix' DNA-binding domain"/>
    <property type="match status" value="1"/>
</dbReference>
<feature type="domain" description="Winged helix DNA-binding" evidence="1">
    <location>
        <begin position="10"/>
        <end position="88"/>
    </location>
</feature>
<reference evidence="2" key="1">
    <citation type="submission" date="2021-08" db="EMBL/GenBank/DDBJ databases">
        <title>Comparative analyses of Brucepasteria parasyntrophica and Teretinema zuelzerae.</title>
        <authorList>
            <person name="Song Y."/>
            <person name="Brune A."/>
        </authorList>
    </citation>
    <scope>NUCLEOTIDE SEQUENCE</scope>
    <source>
        <strain evidence="2">DSM 1903</strain>
    </source>
</reference>
<keyword evidence="3" id="KW-1185">Reference proteome</keyword>
<dbReference type="EMBL" id="JAINWA010000001">
    <property type="protein sequence ID" value="MCD1653687.1"/>
    <property type="molecule type" value="Genomic_DNA"/>
</dbReference>
<dbReference type="InterPro" id="IPR036390">
    <property type="entry name" value="WH_DNA-bd_sf"/>
</dbReference>